<proteinExistence type="inferred from homology"/>
<dbReference type="NCBIfam" id="TIGR01254">
    <property type="entry name" value="sfuA"/>
    <property type="match status" value="1"/>
</dbReference>
<keyword evidence="4" id="KW-0813">Transport</keyword>
<protein>
    <recommendedName>
        <fullName evidence="3">Thiamine-binding periplasmic protein</fullName>
    </recommendedName>
</protein>
<dbReference type="SUPFAM" id="SSF53850">
    <property type="entry name" value="Periplasmic binding protein-like II"/>
    <property type="match status" value="1"/>
</dbReference>
<comment type="subcellular location">
    <subcellularLocation>
        <location evidence="1">Periplasm</location>
    </subcellularLocation>
</comment>
<dbReference type="NCBIfam" id="TIGR01276">
    <property type="entry name" value="thiB"/>
    <property type="match status" value="1"/>
</dbReference>
<evidence type="ECO:0000256" key="4">
    <source>
        <dbReference type="ARBA" id="ARBA00022448"/>
    </source>
</evidence>
<evidence type="ECO:0000313" key="9">
    <source>
        <dbReference type="Proteomes" id="UP001271769"/>
    </source>
</evidence>
<evidence type="ECO:0000256" key="2">
    <source>
        <dbReference type="ARBA" id="ARBA00008520"/>
    </source>
</evidence>
<comment type="similarity">
    <text evidence="2">Belongs to the bacterial solute-binding protein 1 family.</text>
</comment>
<dbReference type="InterPro" id="IPR005967">
    <property type="entry name" value="ThiB"/>
</dbReference>
<organism evidence="8 9">
    <name type="scientific">Dongia rigui</name>
    <dbReference type="NCBI Taxonomy" id="940149"/>
    <lineage>
        <taxon>Bacteria</taxon>
        <taxon>Pseudomonadati</taxon>
        <taxon>Pseudomonadota</taxon>
        <taxon>Alphaproteobacteria</taxon>
        <taxon>Rhodospirillales</taxon>
        <taxon>Dongiaceae</taxon>
        <taxon>Dongia</taxon>
    </lineage>
</organism>
<evidence type="ECO:0000256" key="6">
    <source>
        <dbReference type="ARBA" id="ARBA00022764"/>
    </source>
</evidence>
<feature type="chain" id="PRO_5046275454" description="Thiamine-binding periplasmic protein" evidence="7">
    <location>
        <begin position="24"/>
        <end position="336"/>
    </location>
</feature>
<dbReference type="PANTHER" id="PTHR30006">
    <property type="entry name" value="THIAMINE-BINDING PERIPLASMIC PROTEIN-RELATED"/>
    <property type="match status" value="1"/>
</dbReference>
<dbReference type="RefSeq" id="WP_320499600.1">
    <property type="nucleotide sequence ID" value="NZ_JAXCLX010000001.1"/>
</dbReference>
<dbReference type="Pfam" id="PF01547">
    <property type="entry name" value="SBP_bac_1"/>
    <property type="match status" value="1"/>
</dbReference>
<keyword evidence="9" id="KW-1185">Reference proteome</keyword>
<evidence type="ECO:0000256" key="5">
    <source>
        <dbReference type="ARBA" id="ARBA00022729"/>
    </source>
</evidence>
<keyword evidence="6" id="KW-0574">Periplasm</keyword>
<accession>A0ABU5DV85</accession>
<evidence type="ECO:0000256" key="7">
    <source>
        <dbReference type="SAM" id="SignalP"/>
    </source>
</evidence>
<evidence type="ECO:0000313" key="8">
    <source>
        <dbReference type="EMBL" id="MDY0871226.1"/>
    </source>
</evidence>
<feature type="signal peptide" evidence="7">
    <location>
        <begin position="1"/>
        <end position="23"/>
    </location>
</feature>
<evidence type="ECO:0000256" key="3">
    <source>
        <dbReference type="ARBA" id="ARBA00019815"/>
    </source>
</evidence>
<dbReference type="Proteomes" id="UP001271769">
    <property type="component" value="Unassembled WGS sequence"/>
</dbReference>
<dbReference type="InterPro" id="IPR006059">
    <property type="entry name" value="SBP"/>
</dbReference>
<sequence length="336" mass="36425">MRLHPLLLSTLFLSMAAMPAALAAEKPVLTIYTYNSFTSEWGPGPVLEKAFEGTCGCDINWVALEDGAALLARLKLEGKNTKADVVLGLDTNLTAEAKATGLIAPHGTDLSALTLPIAWNDAEFVPYDWGYFAFVYDSEKLKDPPKSLADLIDGKDAPKVILEDPRTSTPGLGLVMWLGEVYGDKAGEAWAGLKPKILTVSKGWSEAYGLFTQGEAPMVLSYTTSPAYHQIVEKTDRYKALVFPEGNYMQVEVAAAIAGSAQADLAKAFLAFLVSPEAQKVIPTTNYMYPVRDIGADLPAEFVALPKPEKSLLLPADEAAKHRDDWIKTWVEAVSQ</sequence>
<dbReference type="PANTHER" id="PTHR30006:SF3">
    <property type="entry name" value="THIAMINE-BINDING PERIPLASMIC PROTEIN"/>
    <property type="match status" value="1"/>
</dbReference>
<dbReference type="InterPro" id="IPR005948">
    <property type="entry name" value="ThiB-like"/>
</dbReference>
<evidence type="ECO:0000256" key="1">
    <source>
        <dbReference type="ARBA" id="ARBA00004418"/>
    </source>
</evidence>
<dbReference type="CDD" id="cd13545">
    <property type="entry name" value="PBP2_TbpA"/>
    <property type="match status" value="1"/>
</dbReference>
<dbReference type="Gene3D" id="3.40.190.10">
    <property type="entry name" value="Periplasmic binding protein-like II"/>
    <property type="match status" value="2"/>
</dbReference>
<reference evidence="8 9" key="1">
    <citation type="journal article" date="2013" name="Antonie Van Leeuwenhoek">
        <title>Dongia rigui sp. nov., isolated from freshwater of a large wetland in Korea.</title>
        <authorList>
            <person name="Baik K.S."/>
            <person name="Hwang Y.M."/>
            <person name="Choi J.S."/>
            <person name="Kwon J."/>
            <person name="Seong C.N."/>
        </authorList>
    </citation>
    <scope>NUCLEOTIDE SEQUENCE [LARGE SCALE GENOMIC DNA]</scope>
    <source>
        <strain evidence="8 9">04SU4-P</strain>
    </source>
</reference>
<gene>
    <name evidence="8" type="primary">thiB</name>
    <name evidence="8" type="ORF">SMD31_04815</name>
</gene>
<name>A0ABU5DV85_9PROT</name>
<dbReference type="EMBL" id="JAXCLX010000001">
    <property type="protein sequence ID" value="MDY0871226.1"/>
    <property type="molecule type" value="Genomic_DNA"/>
</dbReference>
<keyword evidence="5 7" id="KW-0732">Signal</keyword>
<comment type="caution">
    <text evidence="8">The sequence shown here is derived from an EMBL/GenBank/DDBJ whole genome shotgun (WGS) entry which is preliminary data.</text>
</comment>